<protein>
    <submittedName>
        <fullName evidence="3">Uncharacterized protein</fullName>
    </submittedName>
</protein>
<reference evidence="2 5" key="2">
    <citation type="submission" date="2021-01" db="EMBL/GenBank/DDBJ databases">
        <title>Whole genome shotgun sequence of Actinoplanes lobatus NBRC 12513.</title>
        <authorList>
            <person name="Komaki H."/>
            <person name="Tamura T."/>
        </authorList>
    </citation>
    <scope>NUCLEOTIDE SEQUENCE [LARGE SCALE GENOMIC DNA]</scope>
    <source>
        <strain evidence="2 5">NBRC 12513</strain>
    </source>
</reference>
<evidence type="ECO:0000256" key="1">
    <source>
        <dbReference type="SAM" id="MobiDB-lite"/>
    </source>
</evidence>
<evidence type="ECO:0000313" key="5">
    <source>
        <dbReference type="Proteomes" id="UP000631312"/>
    </source>
</evidence>
<reference evidence="3 4" key="1">
    <citation type="submission" date="2020-08" db="EMBL/GenBank/DDBJ databases">
        <title>Sequencing the genomes of 1000 actinobacteria strains.</title>
        <authorList>
            <person name="Klenk H.-P."/>
        </authorList>
    </citation>
    <scope>NUCLEOTIDE SEQUENCE [LARGE SCALE GENOMIC DNA]</scope>
    <source>
        <strain evidence="3 4">DSM 43150</strain>
    </source>
</reference>
<evidence type="ECO:0000313" key="3">
    <source>
        <dbReference type="EMBL" id="MBB4749160.1"/>
    </source>
</evidence>
<dbReference type="EMBL" id="JACHNC010000001">
    <property type="protein sequence ID" value="MBB4749160.1"/>
    <property type="molecule type" value="Genomic_DNA"/>
</dbReference>
<dbReference type="AlphaFoldDB" id="A0A7W7MGN8"/>
<evidence type="ECO:0000313" key="4">
    <source>
        <dbReference type="Proteomes" id="UP000590511"/>
    </source>
</evidence>
<proteinExistence type="predicted"/>
<gene>
    <name evidence="2" type="ORF">Alo02nite_56410</name>
    <name evidence="3" type="ORF">BJ964_003321</name>
</gene>
<feature type="region of interest" description="Disordered" evidence="1">
    <location>
        <begin position="22"/>
        <end position="46"/>
    </location>
</feature>
<sequence>MQPHLTPGEKRTRDTAAAAVARAAARATKPAQEPEQPDSWITPARARQIRLTIESERRT</sequence>
<dbReference type="Proteomes" id="UP000631312">
    <property type="component" value="Unassembled WGS sequence"/>
</dbReference>
<keyword evidence="5" id="KW-1185">Reference proteome</keyword>
<organism evidence="3 4">
    <name type="scientific">Actinoplanes lobatus</name>
    <dbReference type="NCBI Taxonomy" id="113568"/>
    <lineage>
        <taxon>Bacteria</taxon>
        <taxon>Bacillati</taxon>
        <taxon>Actinomycetota</taxon>
        <taxon>Actinomycetes</taxon>
        <taxon>Micromonosporales</taxon>
        <taxon>Micromonosporaceae</taxon>
        <taxon>Actinoplanes</taxon>
    </lineage>
</organism>
<name>A0A7W7MGN8_9ACTN</name>
<dbReference type="EMBL" id="BOMP01000098">
    <property type="protein sequence ID" value="GIE42743.1"/>
    <property type="molecule type" value="Genomic_DNA"/>
</dbReference>
<dbReference type="Proteomes" id="UP000590511">
    <property type="component" value="Unassembled WGS sequence"/>
</dbReference>
<comment type="caution">
    <text evidence="3">The sequence shown here is derived from an EMBL/GenBank/DDBJ whole genome shotgun (WGS) entry which is preliminary data.</text>
</comment>
<evidence type="ECO:0000313" key="2">
    <source>
        <dbReference type="EMBL" id="GIE42743.1"/>
    </source>
</evidence>
<accession>A0A7W7MGN8</accession>